<feature type="chain" id="PRO_5035431060" evidence="5">
    <location>
        <begin position="22"/>
        <end position="476"/>
    </location>
</feature>
<evidence type="ECO:0000313" key="6">
    <source>
        <dbReference type="EMBL" id="KAF2905071.1"/>
    </source>
</evidence>
<keyword evidence="3" id="KW-0964">Secreted</keyword>
<dbReference type="EMBL" id="VTPC01000607">
    <property type="protein sequence ID" value="KAF2905071.1"/>
    <property type="molecule type" value="Genomic_DNA"/>
</dbReference>
<feature type="signal peptide" evidence="5">
    <location>
        <begin position="1"/>
        <end position="21"/>
    </location>
</feature>
<dbReference type="InterPro" id="IPR017996">
    <property type="entry name" value="MRJP/yellow-related"/>
</dbReference>
<organism evidence="6 7">
    <name type="scientific">Ignelater luminosus</name>
    <name type="common">Cucubano</name>
    <name type="synonym">Pyrophorus luminosus</name>
    <dbReference type="NCBI Taxonomy" id="2038154"/>
    <lineage>
        <taxon>Eukaryota</taxon>
        <taxon>Metazoa</taxon>
        <taxon>Ecdysozoa</taxon>
        <taxon>Arthropoda</taxon>
        <taxon>Hexapoda</taxon>
        <taxon>Insecta</taxon>
        <taxon>Pterygota</taxon>
        <taxon>Neoptera</taxon>
        <taxon>Endopterygota</taxon>
        <taxon>Coleoptera</taxon>
        <taxon>Polyphaga</taxon>
        <taxon>Elateriformia</taxon>
        <taxon>Elateroidea</taxon>
        <taxon>Elateridae</taxon>
        <taxon>Agrypninae</taxon>
        <taxon>Pyrophorini</taxon>
        <taxon>Ignelater</taxon>
    </lineage>
</organism>
<dbReference type="Pfam" id="PF03022">
    <property type="entry name" value="MRJP"/>
    <property type="match status" value="1"/>
</dbReference>
<comment type="caution">
    <text evidence="6">The sequence shown here is derived from an EMBL/GenBank/DDBJ whole genome shotgun (WGS) entry which is preliminary data.</text>
</comment>
<comment type="similarity">
    <text evidence="2">Belongs to the major royal jelly protein family.</text>
</comment>
<evidence type="ECO:0000256" key="3">
    <source>
        <dbReference type="ARBA" id="ARBA00022525"/>
    </source>
</evidence>
<proteinExistence type="inferred from homology"/>
<dbReference type="Proteomes" id="UP000801492">
    <property type="component" value="Unassembled WGS sequence"/>
</dbReference>
<accession>A0A8K0GMJ1</accession>
<comment type="subcellular location">
    <subcellularLocation>
        <location evidence="1">Secreted</location>
    </subcellularLocation>
</comment>
<keyword evidence="4 5" id="KW-0732">Signal</keyword>
<evidence type="ECO:0000256" key="5">
    <source>
        <dbReference type="SAM" id="SignalP"/>
    </source>
</evidence>
<dbReference type="Gene3D" id="2.120.10.30">
    <property type="entry name" value="TolB, C-terminal domain"/>
    <property type="match status" value="1"/>
</dbReference>
<dbReference type="PANTHER" id="PTHR10009">
    <property type="entry name" value="PROTEIN YELLOW-RELATED"/>
    <property type="match status" value="1"/>
</dbReference>
<gene>
    <name evidence="6" type="ORF">ILUMI_01099</name>
</gene>
<reference evidence="6" key="1">
    <citation type="submission" date="2019-08" db="EMBL/GenBank/DDBJ databases">
        <title>The genome of the North American firefly Photinus pyralis.</title>
        <authorList>
            <consortium name="Photinus pyralis genome working group"/>
            <person name="Fallon T.R."/>
            <person name="Sander Lower S.E."/>
            <person name="Weng J.-K."/>
        </authorList>
    </citation>
    <scope>NUCLEOTIDE SEQUENCE</scope>
    <source>
        <strain evidence="6">TRF0915ILg1</strain>
        <tissue evidence="6">Whole body</tissue>
    </source>
</reference>
<evidence type="ECO:0000256" key="2">
    <source>
        <dbReference type="ARBA" id="ARBA00009127"/>
    </source>
</evidence>
<evidence type="ECO:0000313" key="7">
    <source>
        <dbReference type="Proteomes" id="UP000801492"/>
    </source>
</evidence>
<dbReference type="GO" id="GO:0005576">
    <property type="term" value="C:extracellular region"/>
    <property type="evidence" value="ECO:0007669"/>
    <property type="project" value="UniProtKB-SubCell"/>
</dbReference>
<dbReference type="AlphaFoldDB" id="A0A8K0GMJ1"/>
<dbReference type="PANTHER" id="PTHR10009:SF18">
    <property type="entry name" value="PROTEIN YELLOW-LIKE PROTEIN"/>
    <property type="match status" value="1"/>
</dbReference>
<dbReference type="OrthoDB" id="9977471at2759"/>
<dbReference type="FunFam" id="2.120.10.30:FF:000045">
    <property type="entry name" value="Blast:Protein yellow"/>
    <property type="match status" value="1"/>
</dbReference>
<name>A0A8K0GMJ1_IGNLU</name>
<dbReference type="InterPro" id="IPR011042">
    <property type="entry name" value="6-blade_b-propeller_TolB-like"/>
</dbReference>
<dbReference type="SUPFAM" id="SSF63829">
    <property type="entry name" value="Calcium-dependent phosphotriesterase"/>
    <property type="match status" value="1"/>
</dbReference>
<sequence>MNIIKFLFVLFSSVCLNVAFGQQINFKVIRQWKYINYSWPTSESYQTAITTSSYIPENIVIAGVTIFDNWFYLTMPRMKPGVPATLGRIPVNDVNDTAPLVSPFPTWEFNKLNDCGVLQNVQNTEIDPKGEIWIIDGGHSNSLTPTPIKNCPAKLVIFDIKSNRVVATHIFPEEVASRSANFLYDLVVDSEREFAYITDNSRDDPGIIVFSRTENQSWKIRHSRTMKADSSAQKFEVNDVPISSPINVAGIALSPKSNNNDREVFYCPLSSLHLYSISASVLRNRSNSNKDYSGIVKDIGVKASQSDGMIMSNQGVLYYGLLSDNSIARWDSHTSFSTNQTILSRDFEYIQWTNSFTIDLEGNLIVLTNTLQKFVHQQLHVNLTNFWLISAYIGEKSYLYDNATQINTSVNQSDLIVHENDIDSSKINQNVSNRIDSNVIVNNNTISVNDTNTSGTNYKIYNVFVVILLTVLCFSI</sequence>
<evidence type="ECO:0000256" key="4">
    <source>
        <dbReference type="ARBA" id="ARBA00022729"/>
    </source>
</evidence>
<protein>
    <submittedName>
        <fullName evidence="6">Uncharacterized protein</fullName>
    </submittedName>
</protein>
<keyword evidence="7" id="KW-1185">Reference proteome</keyword>
<dbReference type="PRINTS" id="PR01366">
    <property type="entry name" value="ROYALJELLY"/>
</dbReference>
<evidence type="ECO:0000256" key="1">
    <source>
        <dbReference type="ARBA" id="ARBA00004613"/>
    </source>
</evidence>